<evidence type="ECO:0000256" key="1">
    <source>
        <dbReference type="ARBA" id="ARBA00004651"/>
    </source>
</evidence>
<feature type="transmembrane region" description="Helical" evidence="6">
    <location>
        <begin position="381"/>
        <end position="403"/>
    </location>
</feature>
<evidence type="ECO:0000256" key="4">
    <source>
        <dbReference type="ARBA" id="ARBA00022989"/>
    </source>
</evidence>
<evidence type="ECO:0000256" key="3">
    <source>
        <dbReference type="ARBA" id="ARBA00022692"/>
    </source>
</evidence>
<keyword evidence="3 6" id="KW-0812">Transmembrane</keyword>
<comment type="caution">
    <text evidence="7">The sequence shown here is derived from an EMBL/GenBank/DDBJ whole genome shotgun (WGS) entry which is preliminary data.</text>
</comment>
<dbReference type="EMBL" id="LAZR01000776">
    <property type="protein sequence ID" value="KKN58108.1"/>
    <property type="molecule type" value="Genomic_DNA"/>
</dbReference>
<feature type="transmembrane region" description="Helical" evidence="6">
    <location>
        <begin position="352"/>
        <end position="374"/>
    </location>
</feature>
<evidence type="ECO:0000256" key="5">
    <source>
        <dbReference type="ARBA" id="ARBA00023136"/>
    </source>
</evidence>
<keyword evidence="4 6" id="KW-1133">Transmembrane helix</keyword>
<organism evidence="7">
    <name type="scientific">marine sediment metagenome</name>
    <dbReference type="NCBI Taxonomy" id="412755"/>
    <lineage>
        <taxon>unclassified sequences</taxon>
        <taxon>metagenomes</taxon>
        <taxon>ecological metagenomes</taxon>
    </lineage>
</organism>
<feature type="transmembrane region" description="Helical" evidence="6">
    <location>
        <begin position="236"/>
        <end position="262"/>
    </location>
</feature>
<dbReference type="GO" id="GO:0005886">
    <property type="term" value="C:plasma membrane"/>
    <property type="evidence" value="ECO:0007669"/>
    <property type="project" value="UniProtKB-SubCell"/>
</dbReference>
<dbReference type="InterPro" id="IPR050833">
    <property type="entry name" value="Poly_Biosynth_Transport"/>
</dbReference>
<dbReference type="InterPro" id="IPR002797">
    <property type="entry name" value="Polysacc_synth"/>
</dbReference>
<dbReference type="Pfam" id="PF01943">
    <property type="entry name" value="Polysacc_synt"/>
    <property type="match status" value="1"/>
</dbReference>
<feature type="transmembrane region" description="Helical" evidence="6">
    <location>
        <begin position="96"/>
        <end position="118"/>
    </location>
</feature>
<name>A0A0F9UWU6_9ZZZZ</name>
<keyword evidence="2" id="KW-1003">Cell membrane</keyword>
<accession>A0A0F9UWU6</accession>
<evidence type="ECO:0000256" key="6">
    <source>
        <dbReference type="SAM" id="Phobius"/>
    </source>
</evidence>
<evidence type="ECO:0000313" key="7">
    <source>
        <dbReference type="EMBL" id="KKN58108.1"/>
    </source>
</evidence>
<dbReference type="PANTHER" id="PTHR30250">
    <property type="entry name" value="PST FAMILY PREDICTED COLANIC ACID TRANSPORTER"/>
    <property type="match status" value="1"/>
</dbReference>
<feature type="transmembrane region" description="Helical" evidence="6">
    <location>
        <begin position="167"/>
        <end position="186"/>
    </location>
</feature>
<dbReference type="AlphaFoldDB" id="A0A0F9UWU6"/>
<sequence>MRSILLIEESINLTKNARILVIGEIFSFVLSLGLNLFLIRVLSIEDYSYFNRVLVIPIILSYVADFGLFHGCVYYVARLNKLKKEDKSLNVIRITLIIKSVVGIVISFIIFFISHGFISPLIGTENLTQIRVVQLSSILFFTRSLLLAVQSVLIGSAKMKIYTILNIIKQLTGLITTISLVLLNWILFGPVIGLVLSTGVTGLLGLLYIRKNIIKRNETKQDINWKCLPKLVKKGFSFSFISVVHNVKYEVFILILSIFSFYSEVSYIKVGVTITSMFYIILRPVEISLFPIFSKYSWKNTKERTILRQFFQYSIKFLNIFLSPVLLFCIIFSSSLIPLIFGVNYIDSTQFIMVFLIYFLPVTIGIFAIPIFFYGQGHSGFAFFIEFFSFIASIVSSIFFSIFLGSFGFVIGICFGAFLGLIFGILITNRKFGKELFSKIKESILILVIASLLCGLFFLVSHFFNLITVLDSAILKLLVLGAFFLCYYLMFIIILLKFNLITYKEMIYFVGEFEKIPLFNKVLPFIVNLGKKLWKKNNNSA</sequence>
<comment type="subcellular location">
    <subcellularLocation>
        <location evidence="1">Cell membrane</location>
        <topology evidence="1">Multi-pass membrane protein</topology>
    </subcellularLocation>
</comment>
<feature type="transmembrane region" description="Helical" evidence="6">
    <location>
        <begin position="54"/>
        <end position="76"/>
    </location>
</feature>
<feature type="transmembrane region" description="Helical" evidence="6">
    <location>
        <begin position="444"/>
        <end position="467"/>
    </location>
</feature>
<reference evidence="7" key="1">
    <citation type="journal article" date="2015" name="Nature">
        <title>Complex archaea that bridge the gap between prokaryotes and eukaryotes.</title>
        <authorList>
            <person name="Spang A."/>
            <person name="Saw J.H."/>
            <person name="Jorgensen S.L."/>
            <person name="Zaremba-Niedzwiedzka K."/>
            <person name="Martijn J."/>
            <person name="Lind A.E."/>
            <person name="van Eijk R."/>
            <person name="Schleper C."/>
            <person name="Guy L."/>
            <person name="Ettema T.J."/>
        </authorList>
    </citation>
    <scope>NUCLEOTIDE SEQUENCE</scope>
</reference>
<gene>
    <name evidence="7" type="ORF">LCGC14_0555410</name>
</gene>
<feature type="transmembrane region" description="Helical" evidence="6">
    <location>
        <begin position="21"/>
        <end position="42"/>
    </location>
</feature>
<feature type="transmembrane region" description="Helical" evidence="6">
    <location>
        <begin position="274"/>
        <end position="296"/>
    </location>
</feature>
<keyword evidence="5 6" id="KW-0472">Membrane</keyword>
<dbReference type="PANTHER" id="PTHR30250:SF11">
    <property type="entry name" value="O-ANTIGEN TRANSPORTER-RELATED"/>
    <property type="match status" value="1"/>
</dbReference>
<proteinExistence type="predicted"/>
<feature type="transmembrane region" description="Helical" evidence="6">
    <location>
        <begin position="473"/>
        <end position="496"/>
    </location>
</feature>
<protein>
    <recommendedName>
        <fullName evidence="8">Polysaccharide biosynthesis protein C-terminal domain-containing protein</fullName>
    </recommendedName>
</protein>
<evidence type="ECO:0008006" key="8">
    <source>
        <dbReference type="Google" id="ProtNLM"/>
    </source>
</evidence>
<feature type="transmembrane region" description="Helical" evidence="6">
    <location>
        <begin position="138"/>
        <end position="155"/>
    </location>
</feature>
<feature type="transmembrane region" description="Helical" evidence="6">
    <location>
        <begin position="409"/>
        <end position="432"/>
    </location>
</feature>
<evidence type="ECO:0000256" key="2">
    <source>
        <dbReference type="ARBA" id="ARBA00022475"/>
    </source>
</evidence>
<feature type="transmembrane region" description="Helical" evidence="6">
    <location>
        <begin position="317"/>
        <end position="346"/>
    </location>
</feature>
<feature type="transmembrane region" description="Helical" evidence="6">
    <location>
        <begin position="192"/>
        <end position="209"/>
    </location>
</feature>